<dbReference type="eggNOG" id="arCOG01422">
    <property type="taxonomic scope" value="Archaea"/>
</dbReference>
<dbReference type="Gene3D" id="1.20.120.20">
    <property type="entry name" value="Apolipoprotein"/>
    <property type="match status" value="1"/>
</dbReference>
<organism evidence="2 3">
    <name type="scientific">Pyrobaculum oguniense (strain DSM 13380 / JCM 10595 / TE7)</name>
    <dbReference type="NCBI Taxonomy" id="698757"/>
    <lineage>
        <taxon>Archaea</taxon>
        <taxon>Thermoproteota</taxon>
        <taxon>Thermoprotei</taxon>
        <taxon>Thermoproteales</taxon>
        <taxon>Thermoproteaceae</taxon>
        <taxon>Pyrobaculum</taxon>
    </lineage>
</organism>
<name>H6QCQ7_PYROT</name>
<dbReference type="InterPro" id="IPR011335">
    <property type="entry name" value="Restrct_endonuc-II-like"/>
</dbReference>
<proteinExistence type="predicted"/>
<dbReference type="STRING" id="698757.Pogu_2076"/>
<dbReference type="PANTHER" id="PTHR34314:SF7">
    <property type="entry name" value="DUF3782 DOMAIN-CONTAINING PROTEIN"/>
    <property type="match status" value="1"/>
</dbReference>
<dbReference type="HOGENOM" id="CLU_064028_1_0_2"/>
<dbReference type="EMBL" id="CP003316">
    <property type="protein sequence ID" value="AFA40103.1"/>
    <property type="molecule type" value="Genomic_DNA"/>
</dbReference>
<feature type="coiled-coil region" evidence="1">
    <location>
        <begin position="45"/>
        <end position="108"/>
    </location>
</feature>
<keyword evidence="3" id="KW-1185">Reference proteome</keyword>
<dbReference type="PANTHER" id="PTHR34314">
    <property type="entry name" value="CRENARCHAEAL PROTEIN, PUTATIVE-RELATED"/>
    <property type="match status" value="1"/>
</dbReference>
<keyword evidence="1" id="KW-0175">Coiled coil</keyword>
<sequence>MSLAEEIKRVLLENPDILVEVIVSKPEIIYEALARTLPWQNLATKQDVEETRKALKQDIEEAKRALKQDIEETTRALRQDIEEVKRAQEELRREIRQISTKLDALGARWGVLSEDAFREGVRELLREAGYAVEKWLYYDGDGYVYGYPSEVELDVVVRDGVTIAVEITSGLKRGDLITVKRKAELYAKTTGKPISATLVITPYINDRNPAYVKAMAERIGIKIITPGEPP</sequence>
<accession>H6QCQ7</accession>
<dbReference type="Pfam" id="PF07788">
    <property type="entry name" value="PDDEXK_10"/>
    <property type="match status" value="1"/>
</dbReference>
<evidence type="ECO:0000256" key="1">
    <source>
        <dbReference type="SAM" id="Coils"/>
    </source>
</evidence>
<gene>
    <name evidence="2" type="ordered locus">Pogu_2076</name>
</gene>
<dbReference type="AlphaFoldDB" id="H6QCQ7"/>
<dbReference type="KEGG" id="pog:Pogu_2076"/>
<evidence type="ECO:0000313" key="2">
    <source>
        <dbReference type="EMBL" id="AFA40103.1"/>
    </source>
</evidence>
<evidence type="ECO:0000313" key="3">
    <source>
        <dbReference type="Proteomes" id="UP000009062"/>
    </source>
</evidence>
<dbReference type="SUPFAM" id="SSF52980">
    <property type="entry name" value="Restriction endonuclease-like"/>
    <property type="match status" value="1"/>
</dbReference>
<dbReference type="Proteomes" id="UP000009062">
    <property type="component" value="Chromosome"/>
</dbReference>
<dbReference type="InterPro" id="IPR024271">
    <property type="entry name" value="DUF3782"/>
</dbReference>
<reference evidence="2 3" key="1">
    <citation type="journal article" date="2012" name="Stand. Genomic Sci.">
        <title>Complete genome sequence of Pyrobaculum oguniense.</title>
        <authorList>
            <person name="Bernick D.L."/>
            <person name="Karplus K."/>
            <person name="Lui L.M."/>
            <person name="Coker J.K."/>
            <person name="Murphy J.N."/>
            <person name="Chan P.P."/>
            <person name="Cozen A.E."/>
            <person name="Lowe T.M."/>
        </authorList>
    </citation>
    <scope>NUCLEOTIDE SEQUENCE [LARGE SCALE GENOMIC DNA]</scope>
    <source>
        <strain evidence="2 3">TE7</strain>
    </source>
</reference>
<dbReference type="InterPro" id="IPR012431">
    <property type="entry name" value="PDDEXK_10"/>
</dbReference>
<dbReference type="Pfam" id="PF12644">
    <property type="entry name" value="DUF3782"/>
    <property type="match status" value="1"/>
</dbReference>
<protein>
    <submittedName>
        <fullName evidence="2">Conserved protein containing a coiled-coil domain</fullName>
    </submittedName>
</protein>